<dbReference type="InterPro" id="IPR002931">
    <property type="entry name" value="Transglutaminase-like"/>
</dbReference>
<evidence type="ECO:0000259" key="1">
    <source>
        <dbReference type="SMART" id="SM00460"/>
    </source>
</evidence>
<dbReference type="AlphaFoldDB" id="D3B9R0"/>
<dbReference type="SUPFAM" id="SSF54001">
    <property type="entry name" value="Cysteine proteinases"/>
    <property type="match status" value="1"/>
</dbReference>
<dbReference type="PANTHER" id="PTHR38339:SF1">
    <property type="entry name" value="TRANSGLUTAMINASE-LIKE DOMAIN-CONTAINING PROTEIN"/>
    <property type="match status" value="1"/>
</dbReference>
<protein>
    <recommendedName>
        <fullName evidence="1">Transglutaminase-like domain-containing protein</fullName>
    </recommendedName>
</protein>
<keyword evidence="3" id="KW-1185">Reference proteome</keyword>
<sequence length="431" mass="49775">MQRINLFNCQHKYKHVDVVVNFLSSCYQADFRGSLNFISSSLVNSPSQCEQIFNNSYNVGTFIKLKEITVLNNNGHVYCIVQHSNDDYQWIFYVDMNALKIAGWDQRNNGNYRNPSENNQQIKEILRNRDVAPQLGSVQQHNASATFIQSQRNRIVRFEWDTPVSKSDVSSNGLVELLMPCNRPYQKHIKFQVLSPSFQFVDHYESNGNTYVRVRPTSNFHFNTHVSYSLDIEFDSTPIQTEVYTGQWSLTHDDPKQYLGITYHTSARLDPTHPHIRQLLTSITSTLPPTARSDPAEIAKAIAYWVGNVPYQMIEPGMSWPTLEQYIQSGYKYMECGGHAIFFVCLARAAGIPARRLFHPWIVTSHDKFQRFDSHCIAEFYHPKFGWVPVDATTKFNHTNNQQWFRVPKPVPSSWPNSIVMTAEKSNITKM</sequence>
<dbReference type="GeneID" id="31360692"/>
<dbReference type="EMBL" id="ADBJ01000022">
    <property type="protein sequence ID" value="EFA81972.1"/>
    <property type="molecule type" value="Genomic_DNA"/>
</dbReference>
<feature type="domain" description="Transglutaminase-like" evidence="1">
    <location>
        <begin position="328"/>
        <end position="394"/>
    </location>
</feature>
<dbReference type="Gene3D" id="3.10.620.30">
    <property type="match status" value="1"/>
</dbReference>
<dbReference type="OMA" id="HCIAEFY"/>
<dbReference type="PANTHER" id="PTHR38339">
    <property type="entry name" value="TRANSGLUTAMINASE DOMAIN PROTEIN"/>
    <property type="match status" value="1"/>
</dbReference>
<dbReference type="RefSeq" id="XP_020434089.1">
    <property type="nucleotide sequence ID" value="XM_020576100.1"/>
</dbReference>
<comment type="caution">
    <text evidence="2">The sequence shown here is derived from an EMBL/GenBank/DDBJ whole genome shotgun (WGS) entry which is preliminary data.</text>
</comment>
<reference evidence="2 3" key="1">
    <citation type="journal article" date="2011" name="Genome Res.">
        <title>Phylogeny-wide analysis of social amoeba genomes highlights ancient origins for complex intercellular communication.</title>
        <authorList>
            <person name="Heidel A.J."/>
            <person name="Lawal H.M."/>
            <person name="Felder M."/>
            <person name="Schilde C."/>
            <person name="Helps N.R."/>
            <person name="Tunggal B."/>
            <person name="Rivero F."/>
            <person name="John U."/>
            <person name="Schleicher M."/>
            <person name="Eichinger L."/>
            <person name="Platzer M."/>
            <person name="Noegel A.A."/>
            <person name="Schaap P."/>
            <person name="Gloeckner G."/>
        </authorList>
    </citation>
    <scope>NUCLEOTIDE SEQUENCE [LARGE SCALE GENOMIC DNA]</scope>
    <source>
        <strain evidence="3">ATCC 26659 / Pp 5 / PN500</strain>
    </source>
</reference>
<name>D3B9R0_HETP5</name>
<gene>
    <name evidence="2" type="ORF">PPL_05206</name>
</gene>
<organism evidence="2 3">
    <name type="scientific">Heterostelium pallidum (strain ATCC 26659 / Pp 5 / PN500)</name>
    <name type="common">Cellular slime mold</name>
    <name type="synonym">Polysphondylium pallidum</name>
    <dbReference type="NCBI Taxonomy" id="670386"/>
    <lineage>
        <taxon>Eukaryota</taxon>
        <taxon>Amoebozoa</taxon>
        <taxon>Evosea</taxon>
        <taxon>Eumycetozoa</taxon>
        <taxon>Dictyostelia</taxon>
        <taxon>Acytosteliales</taxon>
        <taxon>Acytosteliaceae</taxon>
        <taxon>Heterostelium</taxon>
    </lineage>
</organism>
<dbReference type="InterPro" id="IPR038765">
    <property type="entry name" value="Papain-like_cys_pep_sf"/>
</dbReference>
<dbReference type="Proteomes" id="UP000001396">
    <property type="component" value="Unassembled WGS sequence"/>
</dbReference>
<dbReference type="Pfam" id="PF01841">
    <property type="entry name" value="Transglut_core"/>
    <property type="match status" value="1"/>
</dbReference>
<dbReference type="InParanoid" id="D3B9R0"/>
<dbReference type="SMART" id="SM00460">
    <property type="entry name" value="TGc"/>
    <property type="match status" value="1"/>
</dbReference>
<accession>D3B9R0</accession>
<evidence type="ECO:0000313" key="2">
    <source>
        <dbReference type="EMBL" id="EFA81972.1"/>
    </source>
</evidence>
<proteinExistence type="predicted"/>
<evidence type="ECO:0000313" key="3">
    <source>
        <dbReference type="Proteomes" id="UP000001396"/>
    </source>
</evidence>